<dbReference type="NCBIfam" id="TIGR00138">
    <property type="entry name" value="rsmG_gidB"/>
    <property type="match status" value="1"/>
</dbReference>
<comment type="function">
    <text evidence="6">Specifically methylates the N7 position of guanine in position 527 of 16S rRNA.</text>
</comment>
<dbReference type="GO" id="GO:0008168">
    <property type="term" value="F:methyltransferase activity"/>
    <property type="evidence" value="ECO:0007669"/>
    <property type="project" value="UniProtKB-KW"/>
</dbReference>
<dbReference type="PIRSF" id="PIRSF003078">
    <property type="entry name" value="GidB"/>
    <property type="match status" value="1"/>
</dbReference>
<dbReference type="Gene3D" id="3.40.50.150">
    <property type="entry name" value="Vaccinia Virus protein VP39"/>
    <property type="match status" value="1"/>
</dbReference>
<keyword evidence="5 6" id="KW-0949">S-adenosyl-L-methionine</keyword>
<keyword evidence="2 6" id="KW-0698">rRNA processing</keyword>
<dbReference type="PANTHER" id="PTHR31760:SF0">
    <property type="entry name" value="S-ADENOSYL-L-METHIONINE-DEPENDENT METHYLTRANSFERASES SUPERFAMILY PROTEIN"/>
    <property type="match status" value="1"/>
</dbReference>
<feature type="binding site" evidence="6">
    <location>
        <position position="132"/>
    </location>
    <ligand>
        <name>S-adenosyl-L-methionine</name>
        <dbReference type="ChEBI" id="CHEBI:59789"/>
    </ligand>
</feature>
<keyword evidence="8" id="KW-1185">Reference proteome</keyword>
<protein>
    <recommendedName>
        <fullName evidence="6">Ribosomal RNA small subunit methyltransferase G</fullName>
        <ecNumber evidence="6">2.1.1.170</ecNumber>
    </recommendedName>
    <alternativeName>
        <fullName evidence="6">16S rRNA 7-methylguanosine methyltransferase</fullName>
        <shortName evidence="6">16S rRNA m7G methyltransferase</shortName>
    </alternativeName>
</protein>
<proteinExistence type="inferred from homology"/>
<dbReference type="HAMAP" id="MF_00074">
    <property type="entry name" value="16SrRNA_methyltr_G"/>
    <property type="match status" value="1"/>
</dbReference>
<feature type="binding site" evidence="6">
    <location>
        <position position="64"/>
    </location>
    <ligand>
        <name>S-adenosyl-L-methionine</name>
        <dbReference type="ChEBI" id="CHEBI:59789"/>
    </ligand>
</feature>
<keyword evidence="3 6" id="KW-0489">Methyltransferase</keyword>
<organism evidence="7 8">
    <name type="scientific">Aliisedimentitalea scapharcae</name>
    <dbReference type="NCBI Taxonomy" id="1524259"/>
    <lineage>
        <taxon>Bacteria</taxon>
        <taxon>Pseudomonadati</taxon>
        <taxon>Pseudomonadota</taxon>
        <taxon>Alphaproteobacteria</taxon>
        <taxon>Rhodobacterales</taxon>
        <taxon>Roseobacteraceae</taxon>
        <taxon>Aliisedimentitalea</taxon>
    </lineage>
</organism>
<evidence type="ECO:0000256" key="4">
    <source>
        <dbReference type="ARBA" id="ARBA00022679"/>
    </source>
</evidence>
<evidence type="ECO:0000256" key="1">
    <source>
        <dbReference type="ARBA" id="ARBA00022490"/>
    </source>
</evidence>
<dbReference type="InterPro" id="IPR003682">
    <property type="entry name" value="rRNA_ssu_MeTfrase_G"/>
</dbReference>
<dbReference type="EMBL" id="CP123584">
    <property type="protein sequence ID" value="WZK89221.1"/>
    <property type="molecule type" value="Genomic_DNA"/>
</dbReference>
<dbReference type="InterPro" id="IPR029063">
    <property type="entry name" value="SAM-dependent_MTases_sf"/>
</dbReference>
<dbReference type="PANTHER" id="PTHR31760">
    <property type="entry name" value="S-ADENOSYL-L-METHIONINE-DEPENDENT METHYLTRANSFERASES SUPERFAMILY PROTEIN"/>
    <property type="match status" value="1"/>
</dbReference>
<dbReference type="GO" id="GO:0032259">
    <property type="term" value="P:methylation"/>
    <property type="evidence" value="ECO:0007669"/>
    <property type="project" value="UniProtKB-KW"/>
</dbReference>
<comment type="catalytic activity">
    <reaction evidence="6">
        <text>guanosine(527) in 16S rRNA + S-adenosyl-L-methionine = N(7)-methylguanosine(527) in 16S rRNA + S-adenosyl-L-homocysteine</text>
        <dbReference type="Rhea" id="RHEA:42732"/>
        <dbReference type="Rhea" id="RHEA-COMP:10209"/>
        <dbReference type="Rhea" id="RHEA-COMP:10210"/>
        <dbReference type="ChEBI" id="CHEBI:57856"/>
        <dbReference type="ChEBI" id="CHEBI:59789"/>
        <dbReference type="ChEBI" id="CHEBI:74269"/>
        <dbReference type="ChEBI" id="CHEBI:74480"/>
        <dbReference type="EC" id="2.1.1.170"/>
    </reaction>
</comment>
<dbReference type="Proteomes" id="UP001623232">
    <property type="component" value="Chromosome"/>
</dbReference>
<dbReference type="SUPFAM" id="SSF53335">
    <property type="entry name" value="S-adenosyl-L-methionine-dependent methyltransferases"/>
    <property type="match status" value="1"/>
</dbReference>
<sequence>MYDLDVSRETIEKLKQFEALVRKWNPKINLVSKSSLDNLWSRHIVDSTQVIRTLNPKGKWVDLGSGGGFPGLIAAIFASTEFPDLTVTLIESDQRKAAFLRNAARECQATCTVLSKRIEQVEPQCADILSARALADLAKLLEFSEKHLKPDGTALFPKGITWEKEVEDARLKWSFDIEVIKSITEPNASILKIKGVTRV</sequence>
<feature type="binding site" evidence="6">
    <location>
        <position position="69"/>
    </location>
    <ligand>
        <name>S-adenosyl-L-methionine</name>
        <dbReference type="ChEBI" id="CHEBI:59789"/>
    </ligand>
</feature>
<evidence type="ECO:0000313" key="7">
    <source>
        <dbReference type="EMBL" id="WZK89221.1"/>
    </source>
</evidence>
<keyword evidence="4 6" id="KW-0808">Transferase</keyword>
<evidence type="ECO:0000256" key="3">
    <source>
        <dbReference type="ARBA" id="ARBA00022603"/>
    </source>
</evidence>
<comment type="caution">
    <text evidence="6">Lacks conserved residue(s) required for the propagation of feature annotation.</text>
</comment>
<evidence type="ECO:0000256" key="2">
    <source>
        <dbReference type="ARBA" id="ARBA00022552"/>
    </source>
</evidence>
<gene>
    <name evidence="6 7" type="primary">rsmG</name>
    <name evidence="7" type="ORF">QEZ52_01320</name>
</gene>
<name>A0ABZ2XSZ3_9RHOB</name>
<comment type="similarity">
    <text evidence="6">Belongs to the methyltransferase superfamily. RNA methyltransferase RsmG family.</text>
</comment>
<dbReference type="RefSeq" id="WP_406647285.1">
    <property type="nucleotide sequence ID" value="NZ_CP123584.1"/>
</dbReference>
<dbReference type="Pfam" id="PF02527">
    <property type="entry name" value="GidB"/>
    <property type="match status" value="1"/>
</dbReference>
<reference evidence="7 8" key="1">
    <citation type="submission" date="2023-04" db="EMBL/GenBank/DDBJ databases">
        <title>Complete genome sequence of Alisedimentitalea scapharcae.</title>
        <authorList>
            <person name="Rong J.-C."/>
            <person name="Yi M.-L."/>
            <person name="Zhao Q."/>
        </authorList>
    </citation>
    <scope>NUCLEOTIDE SEQUENCE [LARGE SCALE GENOMIC DNA]</scope>
    <source>
        <strain evidence="7 8">KCTC 42119</strain>
    </source>
</reference>
<feature type="binding site" evidence="6">
    <location>
        <begin position="118"/>
        <end position="119"/>
    </location>
    <ligand>
        <name>S-adenosyl-L-methionine</name>
        <dbReference type="ChEBI" id="CHEBI:59789"/>
    </ligand>
</feature>
<evidence type="ECO:0000313" key="8">
    <source>
        <dbReference type="Proteomes" id="UP001623232"/>
    </source>
</evidence>
<dbReference type="EC" id="2.1.1.170" evidence="6"/>
<evidence type="ECO:0000256" key="6">
    <source>
        <dbReference type="HAMAP-Rule" id="MF_00074"/>
    </source>
</evidence>
<keyword evidence="1 6" id="KW-0963">Cytoplasm</keyword>
<comment type="subcellular location">
    <subcellularLocation>
        <location evidence="6">Cytoplasm</location>
    </subcellularLocation>
</comment>
<accession>A0ABZ2XSZ3</accession>
<evidence type="ECO:0000256" key="5">
    <source>
        <dbReference type="ARBA" id="ARBA00022691"/>
    </source>
</evidence>